<keyword evidence="5" id="KW-1185">Reference proteome</keyword>
<evidence type="ECO:0000256" key="3">
    <source>
        <dbReference type="ARBA" id="ARBA00022777"/>
    </source>
</evidence>
<keyword evidence="1" id="KW-0808">Transferase</keyword>
<dbReference type="EMBL" id="RJVU01055202">
    <property type="protein sequence ID" value="ROK87080.1"/>
    <property type="molecule type" value="Genomic_DNA"/>
</dbReference>
<dbReference type="Proteomes" id="UP000281406">
    <property type="component" value="Unassembled WGS sequence"/>
</dbReference>
<gene>
    <name evidence="4" type="ORF">DPX16_10220</name>
</gene>
<comment type="caution">
    <text evidence="4">The sequence shown here is derived from an EMBL/GenBank/DDBJ whole genome shotgun (WGS) entry which is preliminary data.</text>
</comment>
<evidence type="ECO:0000256" key="1">
    <source>
        <dbReference type="ARBA" id="ARBA00022679"/>
    </source>
</evidence>
<protein>
    <submittedName>
        <fullName evidence="4">Adenylate kinase isoenzyme 5</fullName>
    </submittedName>
</protein>
<dbReference type="OrthoDB" id="6436361at2759"/>
<dbReference type="Gene3D" id="3.40.50.300">
    <property type="entry name" value="P-loop containing nucleotide triphosphate hydrolases"/>
    <property type="match status" value="1"/>
</dbReference>
<organism evidence="4 5">
    <name type="scientific">Anabarilius grahami</name>
    <name type="common">Kanglang fish</name>
    <name type="synonym">Barilius grahami</name>
    <dbReference type="NCBI Taxonomy" id="495550"/>
    <lineage>
        <taxon>Eukaryota</taxon>
        <taxon>Metazoa</taxon>
        <taxon>Chordata</taxon>
        <taxon>Craniata</taxon>
        <taxon>Vertebrata</taxon>
        <taxon>Euteleostomi</taxon>
        <taxon>Actinopterygii</taxon>
        <taxon>Neopterygii</taxon>
        <taxon>Teleostei</taxon>
        <taxon>Ostariophysi</taxon>
        <taxon>Cypriniformes</taxon>
        <taxon>Xenocyprididae</taxon>
        <taxon>Xenocypridinae</taxon>
        <taxon>Xenocypridinae incertae sedis</taxon>
        <taxon>Anabarilius</taxon>
    </lineage>
</organism>
<dbReference type="GO" id="GO:0019205">
    <property type="term" value="F:nucleobase-containing compound kinase activity"/>
    <property type="evidence" value="ECO:0007669"/>
    <property type="project" value="InterPro"/>
</dbReference>
<dbReference type="GO" id="GO:0005524">
    <property type="term" value="F:ATP binding"/>
    <property type="evidence" value="ECO:0007669"/>
    <property type="project" value="InterPro"/>
</dbReference>
<sequence>MASLSVTWSIESLLTASVAMAWGTMTLWTASMVVAWSTESSETAYLAITEPTGATESSEAASVALANAVASGEVRMPETHKMGPPDLRALRPPDLEALAHGLCSDLVVFLACSNQRLKERLEKRAEQQGRPDDNPKAIDRRLTNFKQNAIPLVKYFQEKGLIVTTQGCGVHQKLNGHLYILSSPDSVSDYNGFYLGCVRKLRQLTCCLFQAMTLQAVYKEPDWIEQILLTDGRLKAKAIATEPK</sequence>
<proteinExistence type="predicted"/>
<evidence type="ECO:0000313" key="4">
    <source>
        <dbReference type="EMBL" id="ROK87080.1"/>
    </source>
</evidence>
<dbReference type="InterPro" id="IPR027417">
    <property type="entry name" value="P-loop_NTPase"/>
</dbReference>
<dbReference type="PANTHER" id="PTHR23359">
    <property type="entry name" value="NUCLEOTIDE KINASE"/>
    <property type="match status" value="1"/>
</dbReference>
<keyword evidence="3 4" id="KW-0418">Kinase</keyword>
<keyword evidence="2" id="KW-0547">Nucleotide-binding</keyword>
<dbReference type="InterPro" id="IPR000850">
    <property type="entry name" value="Adenylat/UMP-CMP_kin"/>
</dbReference>
<reference evidence="4 5" key="1">
    <citation type="submission" date="2018-10" db="EMBL/GenBank/DDBJ databases">
        <title>Genome assembly for a Yunnan-Guizhou Plateau 3E fish, Anabarilius grahami (Regan), and its evolutionary and genetic applications.</title>
        <authorList>
            <person name="Jiang W."/>
        </authorList>
    </citation>
    <scope>NUCLEOTIDE SEQUENCE [LARGE SCALE GENOMIC DNA]</scope>
    <source>
        <strain evidence="4">AG-KIZ</strain>
        <tissue evidence="4">Muscle</tissue>
    </source>
</reference>
<accession>A0A3N0Y0J8</accession>
<evidence type="ECO:0000256" key="2">
    <source>
        <dbReference type="ARBA" id="ARBA00022741"/>
    </source>
</evidence>
<evidence type="ECO:0000313" key="5">
    <source>
        <dbReference type="Proteomes" id="UP000281406"/>
    </source>
</evidence>
<dbReference type="SUPFAM" id="SSF52540">
    <property type="entry name" value="P-loop containing nucleoside triphosphate hydrolases"/>
    <property type="match status" value="1"/>
</dbReference>
<dbReference type="AlphaFoldDB" id="A0A3N0Y0J8"/>
<dbReference type="GO" id="GO:0006139">
    <property type="term" value="P:nucleobase-containing compound metabolic process"/>
    <property type="evidence" value="ECO:0007669"/>
    <property type="project" value="InterPro"/>
</dbReference>
<name>A0A3N0Y0J8_ANAGA</name>